<dbReference type="PROSITE" id="PS50222">
    <property type="entry name" value="EF_HAND_2"/>
    <property type="match status" value="3"/>
</dbReference>
<dbReference type="SUPFAM" id="SSF47473">
    <property type="entry name" value="EF-hand"/>
    <property type="match status" value="1"/>
</dbReference>
<dbReference type="PRINTS" id="PR00450">
    <property type="entry name" value="RECOVERIN"/>
</dbReference>
<sequence length="242" mass="28245">SEASLITLTTKKIITKVVLFFTFLLSYSNKLKMSNANKNKMIMCDRLQKMTHFNKHEIEQLFDKFQCMCKLTIKDKPGKMDRLMFRDFIQNDFNMTDDILMDRVFKAYDLDNDSYISVEEWIKGLSVTLKGGLEEKIKHVFDVYDLNADGYISREEMFQMLKQCLVKQPTEEDPDEGIKDLVELALKKLDLDHDSKLSFKDFHDSISEEPLLLEAFGPCLPDEKCSTHFLAMVESPQRSKHI</sequence>
<evidence type="ECO:0000313" key="6">
    <source>
        <dbReference type="Proteomes" id="UP000749559"/>
    </source>
</evidence>
<dbReference type="Proteomes" id="UP000749559">
    <property type="component" value="Unassembled WGS sequence"/>
</dbReference>
<keyword evidence="2" id="KW-0677">Repeat</keyword>
<dbReference type="PROSITE" id="PS00018">
    <property type="entry name" value="EF_HAND_1"/>
    <property type="match status" value="1"/>
</dbReference>
<evidence type="ECO:0000259" key="4">
    <source>
        <dbReference type="PROSITE" id="PS50222"/>
    </source>
</evidence>
<dbReference type="CDD" id="cd00051">
    <property type="entry name" value="EFh"/>
    <property type="match status" value="2"/>
</dbReference>
<accession>A0A8S4PB05</accession>
<dbReference type="GO" id="GO:0005509">
    <property type="term" value="F:calcium ion binding"/>
    <property type="evidence" value="ECO:0007669"/>
    <property type="project" value="InterPro"/>
</dbReference>
<feature type="non-terminal residue" evidence="5">
    <location>
        <position position="242"/>
    </location>
</feature>
<comment type="caution">
    <text evidence="5">The sequence shown here is derived from an EMBL/GenBank/DDBJ whole genome shotgun (WGS) entry which is preliminary data.</text>
</comment>
<protein>
    <recommendedName>
        <fullName evidence="4">EF-hand domain-containing protein</fullName>
    </recommendedName>
</protein>
<keyword evidence="1" id="KW-0479">Metal-binding</keyword>
<dbReference type="Pfam" id="PF13499">
    <property type="entry name" value="EF-hand_7"/>
    <property type="match status" value="1"/>
</dbReference>
<dbReference type="InterPro" id="IPR002048">
    <property type="entry name" value="EF_hand_dom"/>
</dbReference>
<dbReference type="EMBL" id="CAIIXF020000007">
    <property type="protein sequence ID" value="CAH1789796.1"/>
    <property type="molecule type" value="Genomic_DNA"/>
</dbReference>
<evidence type="ECO:0000256" key="1">
    <source>
        <dbReference type="ARBA" id="ARBA00022723"/>
    </source>
</evidence>
<dbReference type="SMART" id="SM00054">
    <property type="entry name" value="EFh"/>
    <property type="match status" value="3"/>
</dbReference>
<dbReference type="Pfam" id="PF13202">
    <property type="entry name" value="EF-hand_5"/>
    <property type="match status" value="1"/>
</dbReference>
<organism evidence="5 6">
    <name type="scientific">Owenia fusiformis</name>
    <name type="common">Polychaete worm</name>
    <dbReference type="NCBI Taxonomy" id="6347"/>
    <lineage>
        <taxon>Eukaryota</taxon>
        <taxon>Metazoa</taxon>
        <taxon>Spiralia</taxon>
        <taxon>Lophotrochozoa</taxon>
        <taxon>Annelida</taxon>
        <taxon>Polychaeta</taxon>
        <taxon>Sedentaria</taxon>
        <taxon>Canalipalpata</taxon>
        <taxon>Sabellida</taxon>
        <taxon>Oweniida</taxon>
        <taxon>Oweniidae</taxon>
        <taxon>Owenia</taxon>
    </lineage>
</organism>
<dbReference type="Gene3D" id="1.10.238.10">
    <property type="entry name" value="EF-hand"/>
    <property type="match status" value="1"/>
</dbReference>
<keyword evidence="3" id="KW-0106">Calcium</keyword>
<dbReference type="InterPro" id="IPR011992">
    <property type="entry name" value="EF-hand-dom_pair"/>
</dbReference>
<evidence type="ECO:0000256" key="3">
    <source>
        <dbReference type="ARBA" id="ARBA00022837"/>
    </source>
</evidence>
<reference evidence="5" key="1">
    <citation type="submission" date="2022-03" db="EMBL/GenBank/DDBJ databases">
        <authorList>
            <person name="Martin C."/>
        </authorList>
    </citation>
    <scope>NUCLEOTIDE SEQUENCE</scope>
</reference>
<dbReference type="OrthoDB" id="191686at2759"/>
<evidence type="ECO:0000313" key="5">
    <source>
        <dbReference type="EMBL" id="CAH1789796.1"/>
    </source>
</evidence>
<feature type="domain" description="EF-hand" evidence="4">
    <location>
        <begin position="132"/>
        <end position="167"/>
    </location>
</feature>
<name>A0A8S4PB05_OWEFU</name>
<keyword evidence="6" id="KW-1185">Reference proteome</keyword>
<proteinExistence type="predicted"/>
<dbReference type="PANTHER" id="PTHR23055">
    <property type="entry name" value="CALCIUM BINDING PROTEINS"/>
    <property type="match status" value="1"/>
</dbReference>
<dbReference type="PANTHER" id="PTHR23055:SF60">
    <property type="entry name" value="CALAXIN"/>
    <property type="match status" value="1"/>
</dbReference>
<dbReference type="InterPro" id="IPR028846">
    <property type="entry name" value="Recoverin"/>
</dbReference>
<evidence type="ECO:0000256" key="2">
    <source>
        <dbReference type="ARBA" id="ARBA00022737"/>
    </source>
</evidence>
<dbReference type="AlphaFoldDB" id="A0A8S4PB05"/>
<feature type="domain" description="EF-hand" evidence="4">
    <location>
        <begin position="96"/>
        <end position="131"/>
    </location>
</feature>
<dbReference type="InterPro" id="IPR018247">
    <property type="entry name" value="EF_Hand_1_Ca_BS"/>
</dbReference>
<feature type="domain" description="EF-hand" evidence="4">
    <location>
        <begin position="177"/>
        <end position="212"/>
    </location>
</feature>
<gene>
    <name evidence="5" type="ORF">OFUS_LOCUS15093</name>
</gene>